<keyword evidence="1" id="KW-0472">Membrane</keyword>
<evidence type="ECO:0000256" key="1">
    <source>
        <dbReference type="SAM" id="Phobius"/>
    </source>
</evidence>
<keyword evidence="3" id="KW-1185">Reference proteome</keyword>
<dbReference type="AlphaFoldDB" id="A0A1G9CN33"/>
<keyword evidence="1" id="KW-1133">Transmembrane helix</keyword>
<name>A0A1G9CN33_9RHOB</name>
<sequence length="65" mass="6385">MSSFLEFIESDAAGVSAEFIVVAAGTVALGLAVMATLADGMIDASAAAGGELESRASISYGSIVD</sequence>
<dbReference type="EMBL" id="FNFV01000003">
    <property type="protein sequence ID" value="SDK52999.1"/>
    <property type="molecule type" value="Genomic_DNA"/>
</dbReference>
<evidence type="ECO:0000313" key="2">
    <source>
        <dbReference type="EMBL" id="SDK52999.1"/>
    </source>
</evidence>
<protein>
    <submittedName>
        <fullName evidence="2">Uncharacterized protein</fullName>
    </submittedName>
</protein>
<accession>A0A1G9CN33</accession>
<keyword evidence="1" id="KW-0812">Transmembrane</keyword>
<gene>
    <name evidence="2" type="ORF">SAMN05216257_103169</name>
</gene>
<dbReference type="Proteomes" id="UP000199328">
    <property type="component" value="Unassembled WGS sequence"/>
</dbReference>
<proteinExistence type="predicted"/>
<reference evidence="3" key="1">
    <citation type="submission" date="2016-10" db="EMBL/GenBank/DDBJ databases">
        <authorList>
            <person name="Varghese N."/>
            <person name="Submissions S."/>
        </authorList>
    </citation>
    <scope>NUCLEOTIDE SEQUENCE [LARGE SCALE GENOMIC DNA]</scope>
    <source>
        <strain evidence="3">CGMCC 1.10789</strain>
    </source>
</reference>
<dbReference type="RefSeq" id="WP_092499808.1">
    <property type="nucleotide sequence ID" value="NZ_FNFV01000003.1"/>
</dbReference>
<evidence type="ECO:0000313" key="3">
    <source>
        <dbReference type="Proteomes" id="UP000199328"/>
    </source>
</evidence>
<dbReference type="STRING" id="990712.SAMN05216257_103169"/>
<feature type="transmembrane region" description="Helical" evidence="1">
    <location>
        <begin position="12"/>
        <end position="35"/>
    </location>
</feature>
<organism evidence="2 3">
    <name type="scientific">Meinhardsimonia xiamenensis</name>
    <dbReference type="NCBI Taxonomy" id="990712"/>
    <lineage>
        <taxon>Bacteria</taxon>
        <taxon>Pseudomonadati</taxon>
        <taxon>Pseudomonadota</taxon>
        <taxon>Alphaproteobacteria</taxon>
        <taxon>Rhodobacterales</taxon>
        <taxon>Paracoccaceae</taxon>
        <taxon>Meinhardsimonia</taxon>
    </lineage>
</organism>